<proteinExistence type="evidence at transcript level"/>
<keyword evidence="1" id="KW-0812">Transmembrane</keyword>
<organism evidence="2">
    <name type="scientific">Schistosoma japonicum</name>
    <name type="common">Blood fluke</name>
    <dbReference type="NCBI Taxonomy" id="6182"/>
    <lineage>
        <taxon>Eukaryota</taxon>
        <taxon>Metazoa</taxon>
        <taxon>Spiralia</taxon>
        <taxon>Lophotrochozoa</taxon>
        <taxon>Platyhelminthes</taxon>
        <taxon>Trematoda</taxon>
        <taxon>Digenea</taxon>
        <taxon>Strigeidida</taxon>
        <taxon>Schistosomatoidea</taxon>
        <taxon>Schistosomatidae</taxon>
        <taxon>Schistosoma</taxon>
    </lineage>
</organism>
<evidence type="ECO:0000313" key="2">
    <source>
        <dbReference type="EMBL" id="AAX27440.1"/>
    </source>
</evidence>
<sequence>MEIRIRKLLHLLIINLIIFYMLDQLKKIQKIYNNLLTR</sequence>
<protein>
    <submittedName>
        <fullName evidence="2">Uncharacterized protein</fullName>
    </submittedName>
</protein>
<evidence type="ECO:0000256" key="1">
    <source>
        <dbReference type="SAM" id="Phobius"/>
    </source>
</evidence>
<feature type="transmembrane region" description="Helical" evidence="1">
    <location>
        <begin position="6"/>
        <end position="22"/>
    </location>
</feature>
<dbReference type="AlphaFoldDB" id="Q5BYT5"/>
<dbReference type="EMBL" id="AY811551">
    <property type="protein sequence ID" value="AAX27440.1"/>
    <property type="molecule type" value="mRNA"/>
</dbReference>
<reference evidence="2" key="1">
    <citation type="submission" date="2005-03" db="EMBL/GenBank/DDBJ databases">
        <authorList>
            <person name="Han Z."/>
        </authorList>
    </citation>
    <scope>NUCLEOTIDE SEQUENCE</scope>
</reference>
<name>Q5BYT5_SCHJA</name>
<keyword evidence="1" id="KW-1133">Transmembrane helix</keyword>
<reference evidence="2" key="2">
    <citation type="journal article" date="2006" name="PLoS Pathog.">
        <title>New perspectives on host-parasite interplay by comparative transcriptomic and proteomic analyses of Schistosoma japonicum.</title>
        <authorList>
            <person name="Liu F."/>
            <person name="Lu J."/>
            <person name="Hu W."/>
            <person name="Wang S.Y."/>
            <person name="Cui S.J."/>
            <person name="Chi M."/>
            <person name="Yan Q."/>
            <person name="Wang X.R."/>
            <person name="Song H.D."/>
            <person name="Xu X.N."/>
            <person name="Wang J.J."/>
            <person name="Zhang X.L."/>
            <person name="Zhang X."/>
            <person name="Wang Z.Q."/>
            <person name="Xue C.L."/>
            <person name="Brindley P.J."/>
            <person name="McManus D.P."/>
            <person name="Yang P.Y."/>
            <person name="Feng Z."/>
            <person name="Chen Z."/>
            <person name="Han Z.G."/>
        </authorList>
    </citation>
    <scope>NUCLEOTIDE SEQUENCE</scope>
</reference>
<keyword evidence="1" id="KW-0472">Membrane</keyword>
<accession>Q5BYT5</accession>